<dbReference type="InterPro" id="IPR039672">
    <property type="entry name" value="MFS_2"/>
</dbReference>
<proteinExistence type="predicted"/>
<dbReference type="InterPro" id="IPR036259">
    <property type="entry name" value="MFS_trans_sf"/>
</dbReference>
<sequence>MKKPLSNALKRFYGIGDFGFTLMANVELYYLAYFLTNVAKFDLATTALIMTTTSMIDVILSPFYGGIIDGMKPMKWGRYRSWLLVMPPIVTLFYTLEFTTIGTGMVPVVIIIGAYLVAHIFWNFSYVANVALIPTISSTPEDRAQLSATRGAYNNAGKLAFSAVGLATVLYIGTAVGNPVLGFTLVALAMALVYWVTYFIHFKMTDGYEETHQEASQNTKKKEKTSIMQMAKSLVQNPHLLVLLLADLTRWIVNFVMAGSAAYFFTYVTNNVAMFSVYLLVANGMALIGSYLSKYAASKFTTRTAGIFGFYALGVFLLISQFFVNDIMIVLVFLSCAQFFLGFIYALISAMYSDAVIYSEWKTGSKASGWIMGLMNLPLKIANLIKGAIIPAVLAAVGFVAKMDPAAATPELKTGIVQLFVIIPGIGILVGAVLLTVGYRLTRDKVTNYQKEIDERQAIVE</sequence>
<feature type="transmembrane region" description="Helical" evidence="1">
    <location>
        <begin position="272"/>
        <end position="292"/>
    </location>
</feature>
<keyword evidence="1" id="KW-0472">Membrane</keyword>
<accession>A0ABR6Z1C3</accession>
<protein>
    <submittedName>
        <fullName evidence="2">Na+/melibiose symporter and related transporter</fullName>
    </submittedName>
</protein>
<dbReference type="SUPFAM" id="SSF103473">
    <property type="entry name" value="MFS general substrate transporter"/>
    <property type="match status" value="1"/>
</dbReference>
<dbReference type="Pfam" id="PF13347">
    <property type="entry name" value="MFS_2"/>
    <property type="match status" value="1"/>
</dbReference>
<evidence type="ECO:0000313" key="3">
    <source>
        <dbReference type="Proteomes" id="UP000622405"/>
    </source>
</evidence>
<dbReference type="PANTHER" id="PTHR11328">
    <property type="entry name" value="MAJOR FACILITATOR SUPERFAMILY DOMAIN-CONTAINING PROTEIN"/>
    <property type="match status" value="1"/>
</dbReference>
<evidence type="ECO:0000313" key="2">
    <source>
        <dbReference type="EMBL" id="MBC3901219.1"/>
    </source>
</evidence>
<dbReference type="RefSeq" id="WP_186895285.1">
    <property type="nucleotide sequence ID" value="NZ_WJBE01000022.1"/>
</dbReference>
<organism evidence="2 3">
    <name type="scientific">Acetobacterium malicum</name>
    <dbReference type="NCBI Taxonomy" id="52692"/>
    <lineage>
        <taxon>Bacteria</taxon>
        <taxon>Bacillati</taxon>
        <taxon>Bacillota</taxon>
        <taxon>Clostridia</taxon>
        <taxon>Eubacteriales</taxon>
        <taxon>Eubacteriaceae</taxon>
        <taxon>Acetobacterium</taxon>
    </lineage>
</organism>
<feature type="transmembrane region" description="Helical" evidence="1">
    <location>
        <begin position="180"/>
        <end position="200"/>
    </location>
</feature>
<feature type="transmembrane region" description="Helical" evidence="1">
    <location>
        <begin position="381"/>
        <end position="401"/>
    </location>
</feature>
<keyword evidence="1" id="KW-1133">Transmembrane helix</keyword>
<feature type="transmembrane region" description="Helical" evidence="1">
    <location>
        <begin position="79"/>
        <end position="96"/>
    </location>
</feature>
<dbReference type="Proteomes" id="UP000622405">
    <property type="component" value="Unassembled WGS sequence"/>
</dbReference>
<feature type="transmembrane region" description="Helical" evidence="1">
    <location>
        <begin position="329"/>
        <end position="352"/>
    </location>
</feature>
<dbReference type="Gene3D" id="1.20.1250.20">
    <property type="entry name" value="MFS general substrate transporter like domains"/>
    <property type="match status" value="1"/>
</dbReference>
<feature type="transmembrane region" description="Helical" evidence="1">
    <location>
        <begin position="240"/>
        <end position="266"/>
    </location>
</feature>
<dbReference type="PANTHER" id="PTHR11328:SF24">
    <property type="entry name" value="MAJOR FACILITATOR SUPERFAMILY (MFS) PROFILE DOMAIN-CONTAINING PROTEIN"/>
    <property type="match status" value="1"/>
</dbReference>
<feature type="transmembrane region" description="Helical" evidence="1">
    <location>
        <begin position="156"/>
        <end position="174"/>
    </location>
</feature>
<feature type="transmembrane region" description="Helical" evidence="1">
    <location>
        <begin position="12"/>
        <end position="35"/>
    </location>
</feature>
<dbReference type="EMBL" id="WJBE01000022">
    <property type="protein sequence ID" value="MBC3901219.1"/>
    <property type="molecule type" value="Genomic_DNA"/>
</dbReference>
<evidence type="ECO:0000256" key="1">
    <source>
        <dbReference type="SAM" id="Phobius"/>
    </source>
</evidence>
<feature type="transmembrane region" description="Helical" evidence="1">
    <location>
        <begin position="47"/>
        <end position="67"/>
    </location>
</feature>
<gene>
    <name evidence="2" type="ORF">GH811_16530</name>
</gene>
<comment type="caution">
    <text evidence="2">The sequence shown here is derived from an EMBL/GenBank/DDBJ whole genome shotgun (WGS) entry which is preliminary data.</text>
</comment>
<feature type="transmembrane region" description="Helical" evidence="1">
    <location>
        <begin position="304"/>
        <end position="323"/>
    </location>
</feature>
<feature type="transmembrane region" description="Helical" evidence="1">
    <location>
        <begin position="108"/>
        <end position="135"/>
    </location>
</feature>
<reference evidence="2 3" key="1">
    <citation type="journal article" date="2020" name="mSystems">
        <title>Defining Genomic and Predicted Metabolic Features of the Acetobacterium Genus.</title>
        <authorList>
            <person name="Ross D.E."/>
            <person name="Marshall C.W."/>
            <person name="Gulliver D."/>
            <person name="May H.D."/>
            <person name="Norman R.S."/>
        </authorList>
    </citation>
    <scope>NUCLEOTIDE SEQUENCE [LARGE SCALE GENOMIC DNA]</scope>
    <source>
        <strain evidence="2 3">DSM 4132</strain>
    </source>
</reference>
<feature type="transmembrane region" description="Helical" evidence="1">
    <location>
        <begin position="416"/>
        <end position="441"/>
    </location>
</feature>
<keyword evidence="3" id="KW-1185">Reference proteome</keyword>
<keyword evidence="1" id="KW-0812">Transmembrane</keyword>
<name>A0ABR6Z1C3_9FIRM</name>